<dbReference type="RefSeq" id="WP_094018359.1">
    <property type="nucleotide sequence ID" value="NZ_NMQW01000057.1"/>
</dbReference>
<dbReference type="Proteomes" id="UP000215509">
    <property type="component" value="Unassembled WGS sequence"/>
</dbReference>
<name>A0A229UH45_9BACL</name>
<dbReference type="PANTHER" id="PTHR30363:SF44">
    <property type="entry name" value="AGA OPERON TRANSCRIPTIONAL REPRESSOR-RELATED"/>
    <property type="match status" value="1"/>
</dbReference>
<dbReference type="PROSITE" id="PS51000">
    <property type="entry name" value="HTH_DEOR_2"/>
    <property type="match status" value="1"/>
</dbReference>
<dbReference type="InterPro" id="IPR001034">
    <property type="entry name" value="DeoR_HTH"/>
</dbReference>
<dbReference type="SUPFAM" id="SSF46785">
    <property type="entry name" value="Winged helix' DNA-binding domain"/>
    <property type="match status" value="1"/>
</dbReference>
<dbReference type="OrthoDB" id="9797223at2"/>
<keyword evidence="2" id="KW-0238">DNA-binding</keyword>
<dbReference type="PRINTS" id="PR00037">
    <property type="entry name" value="HTHLACR"/>
</dbReference>
<dbReference type="InterPro" id="IPR036390">
    <property type="entry name" value="WH_DNA-bd_sf"/>
</dbReference>
<dbReference type="InterPro" id="IPR014036">
    <property type="entry name" value="DeoR-like_C"/>
</dbReference>
<evidence type="ECO:0000313" key="5">
    <source>
        <dbReference type="EMBL" id="OXM82717.1"/>
    </source>
</evidence>
<dbReference type="PANTHER" id="PTHR30363">
    <property type="entry name" value="HTH-TYPE TRANSCRIPTIONAL REGULATOR SRLR-RELATED"/>
    <property type="match status" value="1"/>
</dbReference>
<dbReference type="PROSITE" id="PS00894">
    <property type="entry name" value="HTH_DEOR_1"/>
    <property type="match status" value="1"/>
</dbReference>
<comment type="caution">
    <text evidence="5">The sequence shown here is derived from an EMBL/GenBank/DDBJ whole genome shotgun (WGS) entry which is preliminary data.</text>
</comment>
<dbReference type="EMBL" id="NMQW01000057">
    <property type="protein sequence ID" value="OXM82717.1"/>
    <property type="molecule type" value="Genomic_DNA"/>
</dbReference>
<dbReference type="InterPro" id="IPR036388">
    <property type="entry name" value="WH-like_DNA-bd_sf"/>
</dbReference>
<dbReference type="Pfam" id="PF08220">
    <property type="entry name" value="HTH_DeoR"/>
    <property type="match status" value="1"/>
</dbReference>
<dbReference type="Pfam" id="PF00455">
    <property type="entry name" value="DeoRC"/>
    <property type="match status" value="1"/>
</dbReference>
<keyword evidence="6" id="KW-1185">Reference proteome</keyword>
<evidence type="ECO:0000256" key="2">
    <source>
        <dbReference type="ARBA" id="ARBA00023125"/>
    </source>
</evidence>
<keyword evidence="1" id="KW-0805">Transcription regulation</keyword>
<dbReference type="Gene3D" id="1.10.10.10">
    <property type="entry name" value="Winged helix-like DNA-binding domain superfamily/Winged helix DNA-binding domain"/>
    <property type="match status" value="1"/>
</dbReference>
<reference evidence="5 6" key="1">
    <citation type="submission" date="2017-07" db="EMBL/GenBank/DDBJ databases">
        <title>Genome sequencing and assembly of Paenibacillus rigui.</title>
        <authorList>
            <person name="Mayilraj S."/>
        </authorList>
    </citation>
    <scope>NUCLEOTIDE SEQUENCE [LARGE SCALE GENOMIC DNA]</scope>
    <source>
        <strain evidence="5 6">JCM 16352</strain>
    </source>
</reference>
<proteinExistence type="predicted"/>
<dbReference type="Gene3D" id="3.40.50.1360">
    <property type="match status" value="1"/>
</dbReference>
<dbReference type="InterPro" id="IPR050313">
    <property type="entry name" value="Carb_Metab_HTH_regulators"/>
</dbReference>
<organism evidence="5 6">
    <name type="scientific">Paenibacillus rigui</name>
    <dbReference type="NCBI Taxonomy" id="554312"/>
    <lineage>
        <taxon>Bacteria</taxon>
        <taxon>Bacillati</taxon>
        <taxon>Bacillota</taxon>
        <taxon>Bacilli</taxon>
        <taxon>Bacillales</taxon>
        <taxon>Paenibacillaceae</taxon>
        <taxon>Paenibacillus</taxon>
    </lineage>
</organism>
<sequence>MLVAQRWQKIVQLVNERGSIRVTELGAICEVTEETIRRDLDKLEGEGKLRRSHGGAVSIKSTQAETSYIERETTNAEEKRAIAAVAVKQVKEKDRIILDASSTAWYMAQLLPDMPLTVLTNSIKVAMELSSKEKIQVISTGGLLSPRSLSYVGPLAERSLHSYHVDKAFLSCKGLHLQRGLSESNELQALIKQKMIGIADHVFILADFSKFGQQSLAHVAAWDEIHHVITDEKTDAAVLDQLAEHSVRVHRTLAEL</sequence>
<protein>
    <submittedName>
        <fullName evidence="5">DeoR family transcriptional regulator</fullName>
    </submittedName>
</protein>
<dbReference type="GO" id="GO:0003700">
    <property type="term" value="F:DNA-binding transcription factor activity"/>
    <property type="evidence" value="ECO:0007669"/>
    <property type="project" value="InterPro"/>
</dbReference>
<keyword evidence="3" id="KW-0804">Transcription</keyword>
<feature type="domain" description="HTH deoR-type" evidence="4">
    <location>
        <begin position="3"/>
        <end position="58"/>
    </location>
</feature>
<dbReference type="SMART" id="SM00420">
    <property type="entry name" value="HTH_DEOR"/>
    <property type="match status" value="1"/>
</dbReference>
<dbReference type="AlphaFoldDB" id="A0A229UH45"/>
<evidence type="ECO:0000313" key="6">
    <source>
        <dbReference type="Proteomes" id="UP000215509"/>
    </source>
</evidence>
<gene>
    <name evidence="5" type="ORF">CF651_29030</name>
</gene>
<dbReference type="GO" id="GO:0003677">
    <property type="term" value="F:DNA binding"/>
    <property type="evidence" value="ECO:0007669"/>
    <property type="project" value="UniProtKB-KW"/>
</dbReference>
<dbReference type="SUPFAM" id="SSF100950">
    <property type="entry name" value="NagB/RpiA/CoA transferase-like"/>
    <property type="match status" value="1"/>
</dbReference>
<dbReference type="InterPro" id="IPR037171">
    <property type="entry name" value="NagB/RpiA_transferase-like"/>
</dbReference>
<evidence type="ECO:0000259" key="4">
    <source>
        <dbReference type="PROSITE" id="PS51000"/>
    </source>
</evidence>
<accession>A0A229UH45</accession>
<dbReference type="InterPro" id="IPR018356">
    <property type="entry name" value="Tscrpt_reg_HTH_DeoR_CS"/>
</dbReference>
<evidence type="ECO:0000256" key="3">
    <source>
        <dbReference type="ARBA" id="ARBA00023163"/>
    </source>
</evidence>
<dbReference type="SMART" id="SM01134">
    <property type="entry name" value="DeoRC"/>
    <property type="match status" value="1"/>
</dbReference>
<evidence type="ECO:0000256" key="1">
    <source>
        <dbReference type="ARBA" id="ARBA00023015"/>
    </source>
</evidence>